<dbReference type="InterPro" id="IPR003362">
    <property type="entry name" value="Bact_transf"/>
</dbReference>
<feature type="domain" description="Bacterial sugar transferase" evidence="1">
    <location>
        <begin position="2"/>
        <end position="64"/>
    </location>
</feature>
<organism evidence="2">
    <name type="scientific">marine sediment metagenome</name>
    <dbReference type="NCBI Taxonomy" id="412755"/>
    <lineage>
        <taxon>unclassified sequences</taxon>
        <taxon>metagenomes</taxon>
        <taxon>ecological metagenomes</taxon>
    </lineage>
</organism>
<feature type="non-terminal residue" evidence="2">
    <location>
        <position position="64"/>
    </location>
</feature>
<sequence>MFKAYKFRSMVPDAEKERAVWAQKNDPRVSRVGRFLRKTHIDEFPQFLNILKGEMSAVGPRPER</sequence>
<reference evidence="2" key="1">
    <citation type="journal article" date="2014" name="Front. Microbiol.">
        <title>High frequency of phylogenetically diverse reductive dehalogenase-homologous genes in deep subseafloor sedimentary metagenomes.</title>
        <authorList>
            <person name="Kawai M."/>
            <person name="Futagami T."/>
            <person name="Toyoda A."/>
            <person name="Takaki Y."/>
            <person name="Nishi S."/>
            <person name="Hori S."/>
            <person name="Arai W."/>
            <person name="Tsubouchi T."/>
            <person name="Morono Y."/>
            <person name="Uchiyama I."/>
            <person name="Ito T."/>
            <person name="Fujiyama A."/>
            <person name="Inagaki F."/>
            <person name="Takami H."/>
        </authorList>
    </citation>
    <scope>NUCLEOTIDE SEQUENCE</scope>
    <source>
        <strain evidence="2">Expedition CK06-06</strain>
    </source>
</reference>
<proteinExistence type="predicted"/>
<evidence type="ECO:0000259" key="1">
    <source>
        <dbReference type="Pfam" id="PF02397"/>
    </source>
</evidence>
<name>X0TBY5_9ZZZZ</name>
<dbReference type="PANTHER" id="PTHR30576:SF0">
    <property type="entry name" value="UNDECAPRENYL-PHOSPHATE N-ACETYLGALACTOSAMINYL 1-PHOSPHATE TRANSFERASE-RELATED"/>
    <property type="match status" value="1"/>
</dbReference>
<dbReference type="Pfam" id="PF02397">
    <property type="entry name" value="Bac_transf"/>
    <property type="match status" value="1"/>
</dbReference>
<dbReference type="AlphaFoldDB" id="X0TBY5"/>
<dbReference type="EMBL" id="BARS01001147">
    <property type="protein sequence ID" value="GAF85702.1"/>
    <property type="molecule type" value="Genomic_DNA"/>
</dbReference>
<evidence type="ECO:0000313" key="2">
    <source>
        <dbReference type="EMBL" id="GAF85702.1"/>
    </source>
</evidence>
<comment type="caution">
    <text evidence="2">The sequence shown here is derived from an EMBL/GenBank/DDBJ whole genome shotgun (WGS) entry which is preliminary data.</text>
</comment>
<gene>
    <name evidence="2" type="ORF">S01H1_02396</name>
</gene>
<dbReference type="GO" id="GO:0016780">
    <property type="term" value="F:phosphotransferase activity, for other substituted phosphate groups"/>
    <property type="evidence" value="ECO:0007669"/>
    <property type="project" value="TreeGrafter"/>
</dbReference>
<accession>X0TBY5</accession>
<dbReference type="PANTHER" id="PTHR30576">
    <property type="entry name" value="COLANIC BIOSYNTHESIS UDP-GLUCOSE LIPID CARRIER TRANSFERASE"/>
    <property type="match status" value="1"/>
</dbReference>
<protein>
    <recommendedName>
        <fullName evidence="1">Bacterial sugar transferase domain-containing protein</fullName>
    </recommendedName>
</protein>